<name>A0ABR9VW40_9SYNC</name>
<protein>
    <submittedName>
        <fullName evidence="1">Uncharacterized protein</fullName>
    </submittedName>
</protein>
<reference evidence="1 2" key="1">
    <citation type="submission" date="2020-10" db="EMBL/GenBank/DDBJ databases">
        <authorList>
            <person name="Castelo-Branco R."/>
            <person name="Eusebio N."/>
            <person name="Adriana R."/>
            <person name="Vieira A."/>
            <person name="Brugerolle De Fraissinette N."/>
            <person name="Rezende De Castro R."/>
            <person name="Schneider M.P."/>
            <person name="Vasconcelos V."/>
            <person name="Leao P.N."/>
        </authorList>
    </citation>
    <scope>NUCLEOTIDE SEQUENCE [LARGE SCALE GENOMIC DNA]</scope>
    <source>
        <strain evidence="1 2">LEGE 00031</strain>
    </source>
</reference>
<dbReference type="EMBL" id="JADEVV010000072">
    <property type="protein sequence ID" value="MBE9255584.1"/>
    <property type="molecule type" value="Genomic_DNA"/>
</dbReference>
<dbReference type="RefSeq" id="WP_194021011.1">
    <property type="nucleotide sequence ID" value="NZ_JADEVV010000072.1"/>
</dbReference>
<gene>
    <name evidence="1" type="ORF">IQ217_17440</name>
</gene>
<evidence type="ECO:0000313" key="2">
    <source>
        <dbReference type="Proteomes" id="UP000658720"/>
    </source>
</evidence>
<keyword evidence="2" id="KW-1185">Reference proteome</keyword>
<proteinExistence type="predicted"/>
<accession>A0ABR9VW40</accession>
<dbReference type="Proteomes" id="UP000658720">
    <property type="component" value="Unassembled WGS sequence"/>
</dbReference>
<comment type="caution">
    <text evidence="1">The sequence shown here is derived from an EMBL/GenBank/DDBJ whole genome shotgun (WGS) entry which is preliminary data.</text>
</comment>
<sequence length="95" mass="10636">MVAKKLVSIRVLENDWDDFRKWADSQGSNATAELNRYIRQCLGRNDSEIHTVNTASTVCNDSEIQELKTAIANLTGQLSEVMGEVRELKKPELAA</sequence>
<organism evidence="1 2">
    <name type="scientific">Synechocystis salina LEGE 00031</name>
    <dbReference type="NCBI Taxonomy" id="1828736"/>
    <lineage>
        <taxon>Bacteria</taxon>
        <taxon>Bacillati</taxon>
        <taxon>Cyanobacteriota</taxon>
        <taxon>Cyanophyceae</taxon>
        <taxon>Synechococcales</taxon>
        <taxon>Merismopediaceae</taxon>
        <taxon>Synechocystis</taxon>
    </lineage>
</organism>
<evidence type="ECO:0000313" key="1">
    <source>
        <dbReference type="EMBL" id="MBE9255584.1"/>
    </source>
</evidence>